<accession>A0A844QHA2</accession>
<sequence>MAPRRPSSRAKILKAAAAVAREAGIGHFSLDAVAARAGLSKGGLLYNFPTKSKLLEALVEEHLVEFEAELSNYAACSAGRPNALAASFLAVTRDQDYPQEQQPAGLLAALAKDPSFLEPVLRFNRQTLTRMTATASDPHMVLVAFLAIEGLRLTRLLGLDVLDASERAAAYAKLEALLAASTPA</sequence>
<evidence type="ECO:0000259" key="5">
    <source>
        <dbReference type="PROSITE" id="PS50977"/>
    </source>
</evidence>
<keyword evidence="7" id="KW-1185">Reference proteome</keyword>
<evidence type="ECO:0000256" key="2">
    <source>
        <dbReference type="ARBA" id="ARBA00023125"/>
    </source>
</evidence>
<dbReference type="Gene3D" id="1.10.357.10">
    <property type="entry name" value="Tetracycline Repressor, domain 2"/>
    <property type="match status" value="1"/>
</dbReference>
<name>A0A844QHA2_9HYPH</name>
<dbReference type="SUPFAM" id="SSF46689">
    <property type="entry name" value="Homeodomain-like"/>
    <property type="match status" value="1"/>
</dbReference>
<dbReference type="Pfam" id="PF00440">
    <property type="entry name" value="TetR_N"/>
    <property type="match status" value="1"/>
</dbReference>
<evidence type="ECO:0000313" key="7">
    <source>
        <dbReference type="Proteomes" id="UP000463224"/>
    </source>
</evidence>
<dbReference type="PRINTS" id="PR00455">
    <property type="entry name" value="HTHTETR"/>
</dbReference>
<dbReference type="InterPro" id="IPR009057">
    <property type="entry name" value="Homeodomain-like_sf"/>
</dbReference>
<gene>
    <name evidence="6" type="ORF">GN330_09095</name>
</gene>
<protein>
    <submittedName>
        <fullName evidence="6">TetR family transcriptional regulator</fullName>
    </submittedName>
</protein>
<dbReference type="PROSITE" id="PS50977">
    <property type="entry name" value="HTH_TETR_2"/>
    <property type="match status" value="1"/>
</dbReference>
<dbReference type="InterPro" id="IPR001647">
    <property type="entry name" value="HTH_TetR"/>
</dbReference>
<proteinExistence type="predicted"/>
<keyword evidence="3" id="KW-0804">Transcription</keyword>
<feature type="domain" description="HTH tetR-type" evidence="5">
    <location>
        <begin position="6"/>
        <end position="66"/>
    </location>
</feature>
<dbReference type="Pfam" id="PF17937">
    <property type="entry name" value="TetR_C_28"/>
    <property type="match status" value="1"/>
</dbReference>
<keyword evidence="2 4" id="KW-0238">DNA-binding</keyword>
<evidence type="ECO:0000313" key="6">
    <source>
        <dbReference type="EMBL" id="MVA97403.1"/>
    </source>
</evidence>
<dbReference type="EMBL" id="WPHG01000002">
    <property type="protein sequence ID" value="MVA97403.1"/>
    <property type="molecule type" value="Genomic_DNA"/>
</dbReference>
<dbReference type="RefSeq" id="WP_156712366.1">
    <property type="nucleotide sequence ID" value="NZ_WPHG01000002.1"/>
</dbReference>
<evidence type="ECO:0000256" key="4">
    <source>
        <dbReference type="PROSITE-ProRule" id="PRU00335"/>
    </source>
</evidence>
<keyword evidence="1" id="KW-0805">Transcription regulation</keyword>
<dbReference type="PANTHER" id="PTHR30055:SF234">
    <property type="entry name" value="HTH-TYPE TRANSCRIPTIONAL REGULATOR BETI"/>
    <property type="match status" value="1"/>
</dbReference>
<dbReference type="InterPro" id="IPR050109">
    <property type="entry name" value="HTH-type_TetR-like_transc_reg"/>
</dbReference>
<dbReference type="InterPro" id="IPR041479">
    <property type="entry name" value="TetR_CgmR_C"/>
</dbReference>
<dbReference type="PANTHER" id="PTHR30055">
    <property type="entry name" value="HTH-TYPE TRANSCRIPTIONAL REGULATOR RUTR"/>
    <property type="match status" value="1"/>
</dbReference>
<comment type="caution">
    <text evidence="6">The sequence shown here is derived from an EMBL/GenBank/DDBJ whole genome shotgun (WGS) entry which is preliminary data.</text>
</comment>
<dbReference type="GO" id="GO:0000976">
    <property type="term" value="F:transcription cis-regulatory region binding"/>
    <property type="evidence" value="ECO:0007669"/>
    <property type="project" value="TreeGrafter"/>
</dbReference>
<dbReference type="GO" id="GO:0003700">
    <property type="term" value="F:DNA-binding transcription factor activity"/>
    <property type="evidence" value="ECO:0007669"/>
    <property type="project" value="TreeGrafter"/>
</dbReference>
<dbReference type="Proteomes" id="UP000463224">
    <property type="component" value="Unassembled WGS sequence"/>
</dbReference>
<feature type="DNA-binding region" description="H-T-H motif" evidence="4">
    <location>
        <begin position="29"/>
        <end position="48"/>
    </location>
</feature>
<evidence type="ECO:0000256" key="1">
    <source>
        <dbReference type="ARBA" id="ARBA00023015"/>
    </source>
</evidence>
<organism evidence="6 7">
    <name type="scientific">Nitratireductor arenosus</name>
    <dbReference type="NCBI Taxonomy" id="2682096"/>
    <lineage>
        <taxon>Bacteria</taxon>
        <taxon>Pseudomonadati</taxon>
        <taxon>Pseudomonadota</taxon>
        <taxon>Alphaproteobacteria</taxon>
        <taxon>Hyphomicrobiales</taxon>
        <taxon>Phyllobacteriaceae</taxon>
        <taxon>Nitratireductor</taxon>
    </lineage>
</organism>
<dbReference type="AlphaFoldDB" id="A0A844QHA2"/>
<reference evidence="6 7" key="1">
    <citation type="submission" date="2019-12" db="EMBL/GenBank/DDBJ databases">
        <title>Nitratireductor arenosus sp. nov., Isolated from sea sand, Jeju island, South Korea.</title>
        <authorList>
            <person name="Kim W."/>
        </authorList>
    </citation>
    <scope>NUCLEOTIDE SEQUENCE [LARGE SCALE GENOMIC DNA]</scope>
    <source>
        <strain evidence="6 7">CAU 1489</strain>
    </source>
</reference>
<evidence type="ECO:0000256" key="3">
    <source>
        <dbReference type="ARBA" id="ARBA00023163"/>
    </source>
</evidence>